<accession>A0ABM1RVU3</accession>
<dbReference type="SMART" id="SM00638">
    <property type="entry name" value="LPD_N"/>
    <property type="match status" value="1"/>
</dbReference>
<dbReference type="PANTHER" id="PTHR23345">
    <property type="entry name" value="VITELLOGENIN-RELATED"/>
    <property type="match status" value="1"/>
</dbReference>
<dbReference type="Gene3D" id="1.25.10.20">
    <property type="entry name" value="Vitellinogen, superhelical"/>
    <property type="match status" value="1"/>
</dbReference>
<feature type="domain" description="Vitellogenin" evidence="6">
    <location>
        <begin position="1"/>
        <end position="678"/>
    </location>
</feature>
<evidence type="ECO:0000256" key="1">
    <source>
        <dbReference type="ARBA" id="ARBA00022729"/>
    </source>
</evidence>
<dbReference type="Proteomes" id="UP000694941">
    <property type="component" value="Unplaced"/>
</dbReference>
<dbReference type="InterPro" id="IPR050733">
    <property type="entry name" value="Vitellogenin/Apolipophorin"/>
</dbReference>
<dbReference type="InterPro" id="IPR015819">
    <property type="entry name" value="Lipid_transp_b-sht_shell"/>
</dbReference>
<evidence type="ECO:0000259" key="6">
    <source>
        <dbReference type="PROSITE" id="PS51211"/>
    </source>
</evidence>
<keyword evidence="3" id="KW-1015">Disulfide bond</keyword>
<keyword evidence="4" id="KW-0325">Glycoprotein</keyword>
<dbReference type="PANTHER" id="PTHR23345:SF15">
    <property type="entry name" value="VITELLOGENIN 1-RELATED"/>
    <property type="match status" value="1"/>
</dbReference>
<keyword evidence="1" id="KW-0732">Signal</keyword>
<dbReference type="Pfam" id="PF01347">
    <property type="entry name" value="Vitellogenin_N"/>
    <property type="match status" value="2"/>
</dbReference>
<protein>
    <submittedName>
        <fullName evidence="8">Vitellogenin-2-like</fullName>
    </submittedName>
</protein>
<comment type="caution">
    <text evidence="5">Lacks conserved residue(s) required for the propagation of feature annotation.</text>
</comment>
<dbReference type="InterPro" id="IPR001747">
    <property type="entry name" value="Vitellogenin_N"/>
</dbReference>
<reference evidence="8" key="1">
    <citation type="submission" date="2025-08" db="UniProtKB">
        <authorList>
            <consortium name="RefSeq"/>
        </authorList>
    </citation>
    <scope>IDENTIFICATION</scope>
    <source>
        <tissue evidence="8">Muscle</tissue>
    </source>
</reference>
<dbReference type="PROSITE" id="PS51211">
    <property type="entry name" value="VITELLOGENIN"/>
    <property type="match status" value="1"/>
</dbReference>
<evidence type="ECO:0000256" key="4">
    <source>
        <dbReference type="ARBA" id="ARBA00023180"/>
    </source>
</evidence>
<keyword evidence="2" id="KW-0758">Storage protein</keyword>
<name>A0ABM1RVU3_LIMPO</name>
<feature type="non-terminal residue" evidence="8">
    <location>
        <position position="1"/>
    </location>
</feature>
<evidence type="ECO:0000313" key="7">
    <source>
        <dbReference type="Proteomes" id="UP000694941"/>
    </source>
</evidence>
<dbReference type="InterPro" id="IPR015816">
    <property type="entry name" value="Vitellinogen_b-sht_N"/>
</dbReference>
<feature type="non-terminal residue" evidence="8">
    <location>
        <position position="678"/>
    </location>
</feature>
<dbReference type="RefSeq" id="XP_022235498.1">
    <property type="nucleotide sequence ID" value="XM_022379790.1"/>
</dbReference>
<evidence type="ECO:0000256" key="2">
    <source>
        <dbReference type="ARBA" id="ARBA00022761"/>
    </source>
</evidence>
<sequence length="678" mass="77261">FSSGYRYHYDYHGRLLAGLPTVHGQYSGLEIWADLKLHSVASQSNYALKTFILKLDNVRVAKLHRRISDPYHTEVHKEYTGSSVYQQKLSKPVTVYMEENMVNHIEAEQTDPTWSVNVKKSILSIIQTKLVPKNPDVSPFEKDVPLTDNDATIYKVYENGIGGNCETWYQIQSIQSPDFPSYGPVLNITKTRDYKHCIHRPAYVHHNHDIRGCAWVCSHSPNMIPLHTHSNYLHHPFSECIGCPKGYETDSILAKSYSHTKYNVSGTLNNMTIEQIYSYGKTVYPAYGDELEVISHQNLTFRSVTPSQYGESEYRSSQPIRHSNLTFQLPQPIVSDPTDSVEPSMWTDRVSRYTKSDLFVTKENEIRTNSSLDISFMSIFNPIYPSEVKNTIIQILESLADDISQEDLYNSESISYKIIGLINALSVMSSHYMKALVKEVISATADRRQYEKHQIMRKLLLDALPQSGCNPAVHIIVYLIEHKLVSVNEARELVEGIPHNLVDPSEYTINEMFELIQNPEVQAHRTLFSSASIAFGKMVHRACLTPKIRSPSSPYSKRHGYSVPVTSSFFGFDQEQGHIRTPFHPAVCGPEHAKHYIEKVADLLESAGEFYKKIAYIELLSHIGHPNVLSYLKPYVIYKSPSCQSLHIDESAPENSCTFLRQVAIYALHHIVYTHPQE</sequence>
<organism evidence="7 8">
    <name type="scientific">Limulus polyphemus</name>
    <name type="common">Atlantic horseshoe crab</name>
    <dbReference type="NCBI Taxonomy" id="6850"/>
    <lineage>
        <taxon>Eukaryota</taxon>
        <taxon>Metazoa</taxon>
        <taxon>Ecdysozoa</taxon>
        <taxon>Arthropoda</taxon>
        <taxon>Chelicerata</taxon>
        <taxon>Merostomata</taxon>
        <taxon>Xiphosura</taxon>
        <taxon>Limulidae</taxon>
        <taxon>Limulus</taxon>
    </lineage>
</organism>
<keyword evidence="7" id="KW-1185">Reference proteome</keyword>
<proteinExistence type="predicted"/>
<dbReference type="SUPFAM" id="SSF56968">
    <property type="entry name" value="Lipovitellin-phosvitin complex, beta-sheet shell regions"/>
    <property type="match status" value="1"/>
</dbReference>
<dbReference type="Gene3D" id="2.30.230.10">
    <property type="entry name" value="Lipovitellin, beta-sheet shell regions, chain A"/>
    <property type="match status" value="1"/>
</dbReference>
<dbReference type="GeneID" id="111083325"/>
<dbReference type="InterPro" id="IPR011030">
    <property type="entry name" value="Lipovitellin_superhlx_dom"/>
</dbReference>
<gene>
    <name evidence="8" type="primary">LOC111083325</name>
</gene>
<dbReference type="SUPFAM" id="SSF48431">
    <property type="entry name" value="Lipovitellin-phosvitin complex, superhelical domain"/>
    <property type="match status" value="1"/>
</dbReference>
<evidence type="ECO:0000256" key="5">
    <source>
        <dbReference type="PROSITE-ProRule" id="PRU00557"/>
    </source>
</evidence>
<evidence type="ECO:0000313" key="8">
    <source>
        <dbReference type="RefSeq" id="XP_022235498.1"/>
    </source>
</evidence>
<evidence type="ECO:0000256" key="3">
    <source>
        <dbReference type="ARBA" id="ARBA00023157"/>
    </source>
</evidence>